<evidence type="ECO:0000313" key="2">
    <source>
        <dbReference type="EMBL" id="KAK5819891.1"/>
    </source>
</evidence>
<comment type="caution">
    <text evidence="2">The sequence shown here is derived from an EMBL/GenBank/DDBJ whole genome shotgun (WGS) entry which is preliminary data.</text>
</comment>
<feature type="region of interest" description="Disordered" evidence="1">
    <location>
        <begin position="74"/>
        <end position="98"/>
    </location>
</feature>
<accession>A0ABR0PF02</accession>
<dbReference type="EMBL" id="JARKNE010000007">
    <property type="protein sequence ID" value="KAK5819891.1"/>
    <property type="molecule type" value="Genomic_DNA"/>
</dbReference>
<protein>
    <submittedName>
        <fullName evidence="2">Uncharacterized protein</fullName>
    </submittedName>
</protein>
<dbReference type="Proteomes" id="UP001358586">
    <property type="component" value="Chromosome 7"/>
</dbReference>
<evidence type="ECO:0000313" key="3">
    <source>
        <dbReference type="Proteomes" id="UP001358586"/>
    </source>
</evidence>
<keyword evidence="3" id="KW-1185">Reference proteome</keyword>
<sequence length="111" mass="12848">MRFLKRVADLWGKMISMGENWNNTSNFERMEMLISMNQPYQIDELIIMEVGDGKFPIRIKERGLTELKNKNLMKVRGQPEEEGGETPEAGSRIGSESKQFLKVSRNDVRVL</sequence>
<evidence type="ECO:0000256" key="1">
    <source>
        <dbReference type="SAM" id="MobiDB-lite"/>
    </source>
</evidence>
<organism evidence="2 3">
    <name type="scientific">Gossypium arboreum</name>
    <name type="common">Tree cotton</name>
    <name type="synonym">Gossypium nanking</name>
    <dbReference type="NCBI Taxonomy" id="29729"/>
    <lineage>
        <taxon>Eukaryota</taxon>
        <taxon>Viridiplantae</taxon>
        <taxon>Streptophyta</taxon>
        <taxon>Embryophyta</taxon>
        <taxon>Tracheophyta</taxon>
        <taxon>Spermatophyta</taxon>
        <taxon>Magnoliopsida</taxon>
        <taxon>eudicotyledons</taxon>
        <taxon>Gunneridae</taxon>
        <taxon>Pentapetalae</taxon>
        <taxon>rosids</taxon>
        <taxon>malvids</taxon>
        <taxon>Malvales</taxon>
        <taxon>Malvaceae</taxon>
        <taxon>Malvoideae</taxon>
        <taxon>Gossypium</taxon>
    </lineage>
</organism>
<gene>
    <name evidence="2" type="ORF">PVK06_024923</name>
</gene>
<name>A0ABR0PF02_GOSAR</name>
<proteinExistence type="predicted"/>
<reference evidence="2 3" key="1">
    <citation type="submission" date="2023-03" db="EMBL/GenBank/DDBJ databases">
        <title>WGS of Gossypium arboreum.</title>
        <authorList>
            <person name="Yu D."/>
        </authorList>
    </citation>
    <scope>NUCLEOTIDE SEQUENCE [LARGE SCALE GENOMIC DNA]</scope>
    <source>
        <tissue evidence="2">Leaf</tissue>
    </source>
</reference>